<evidence type="ECO:0000256" key="15">
    <source>
        <dbReference type="PIRSR" id="PIRSR000350-4"/>
    </source>
</evidence>
<dbReference type="InterPro" id="IPR036188">
    <property type="entry name" value="FAD/NAD-bd_sf"/>
</dbReference>
<dbReference type="PROSITE" id="PS00076">
    <property type="entry name" value="PYRIDINE_REDOX_1"/>
    <property type="match status" value="1"/>
</dbReference>
<evidence type="ECO:0000256" key="13">
    <source>
        <dbReference type="PIRSR" id="PIRSR000350-2"/>
    </source>
</evidence>
<evidence type="ECO:0000256" key="1">
    <source>
        <dbReference type="ARBA" id="ARBA00004496"/>
    </source>
</evidence>
<feature type="binding site" evidence="14">
    <location>
        <position position="283"/>
    </location>
    <ligand>
        <name>NAD(+)</name>
        <dbReference type="ChEBI" id="CHEBI:57540"/>
    </ligand>
</feature>
<evidence type="ECO:0000256" key="8">
    <source>
        <dbReference type="ARBA" id="ARBA00023002"/>
    </source>
</evidence>
<evidence type="ECO:0000256" key="14">
    <source>
        <dbReference type="PIRSR" id="PIRSR000350-3"/>
    </source>
</evidence>
<dbReference type="InterPro" id="IPR016156">
    <property type="entry name" value="FAD/NAD-linked_Rdtase_dimer_sf"/>
</dbReference>
<evidence type="ECO:0000259" key="17">
    <source>
        <dbReference type="Pfam" id="PF02852"/>
    </source>
</evidence>
<reference evidence="19 20" key="1">
    <citation type="journal article" date="2017" name="Water Res.">
        <title>Discovery and metagenomic analysis of an anammox bacterial enrichment related to Candidatus "Brocadia caroliniensis" in a full-scale glycerol-fed nitritation-denitritation separate centrate treatment process.</title>
        <authorList>
            <person name="Park H."/>
            <person name="Brotto A.C."/>
            <person name="van Loosdrecht M.C."/>
            <person name="Chandran K."/>
        </authorList>
    </citation>
    <scope>NUCLEOTIDE SEQUENCE [LARGE SCALE GENOMIC DNA]</scope>
    <source>
        <strain evidence="19">26THWARD</strain>
    </source>
</reference>
<evidence type="ECO:0000256" key="4">
    <source>
        <dbReference type="ARBA" id="ARBA00016961"/>
    </source>
</evidence>
<dbReference type="InterPro" id="IPR050151">
    <property type="entry name" value="Class-I_Pyr_Nuc-Dis_Oxidored"/>
</dbReference>
<feature type="domain" description="Pyridine nucleotide-disulphide oxidoreductase dimerisation" evidence="17">
    <location>
        <begin position="358"/>
        <end position="468"/>
    </location>
</feature>
<dbReference type="EMBL" id="AYTS01000008">
    <property type="protein sequence ID" value="OOP57897.1"/>
    <property type="molecule type" value="Genomic_DNA"/>
</dbReference>
<dbReference type="PANTHER" id="PTHR22912">
    <property type="entry name" value="DISULFIDE OXIDOREDUCTASE"/>
    <property type="match status" value="1"/>
</dbReference>
<proteinExistence type="inferred from homology"/>
<keyword evidence="6 16" id="KW-0285">Flavoprotein</keyword>
<evidence type="ECO:0000256" key="12">
    <source>
        <dbReference type="ARBA" id="ARBA00049187"/>
    </source>
</evidence>
<comment type="caution">
    <text evidence="19">The sequence shown here is derived from an EMBL/GenBank/DDBJ whole genome shotgun (WGS) entry which is preliminary data.</text>
</comment>
<evidence type="ECO:0000313" key="19">
    <source>
        <dbReference type="EMBL" id="OOP57897.1"/>
    </source>
</evidence>
<feature type="domain" description="FAD/NAD(P)-binding" evidence="18">
    <location>
        <begin position="8"/>
        <end position="338"/>
    </location>
</feature>
<dbReference type="PANTHER" id="PTHR22912:SF217">
    <property type="entry name" value="DIHYDROLIPOYL DEHYDROGENASE"/>
    <property type="match status" value="1"/>
</dbReference>
<evidence type="ECO:0000256" key="2">
    <source>
        <dbReference type="ARBA" id="ARBA00007532"/>
    </source>
</evidence>
<dbReference type="PIRSF" id="PIRSF000350">
    <property type="entry name" value="Mercury_reductase_MerA"/>
    <property type="match status" value="1"/>
</dbReference>
<comment type="subcellular location">
    <subcellularLocation>
        <location evidence="1">Cytoplasm</location>
    </subcellularLocation>
</comment>
<dbReference type="GO" id="GO:0006103">
    <property type="term" value="P:2-oxoglutarate metabolic process"/>
    <property type="evidence" value="ECO:0007669"/>
    <property type="project" value="TreeGrafter"/>
</dbReference>
<dbReference type="Pfam" id="PF02852">
    <property type="entry name" value="Pyr_redox_dim"/>
    <property type="match status" value="1"/>
</dbReference>
<keyword evidence="11 16" id="KW-0676">Redox-active center</keyword>
<dbReference type="SUPFAM" id="SSF51905">
    <property type="entry name" value="FAD/NAD(P)-binding domain"/>
    <property type="match status" value="1"/>
</dbReference>
<dbReference type="InterPro" id="IPR006258">
    <property type="entry name" value="Lipoamide_DH"/>
</dbReference>
<evidence type="ECO:0000256" key="5">
    <source>
        <dbReference type="ARBA" id="ARBA00022490"/>
    </source>
</evidence>
<evidence type="ECO:0000256" key="3">
    <source>
        <dbReference type="ARBA" id="ARBA00012608"/>
    </source>
</evidence>
<dbReference type="EC" id="1.8.1.4" evidence="3 16"/>
<dbReference type="InterPro" id="IPR001100">
    <property type="entry name" value="Pyr_nuc-diS_OxRdtase"/>
</dbReference>
<dbReference type="Gene3D" id="3.50.50.60">
    <property type="entry name" value="FAD/NAD(P)-binding domain"/>
    <property type="match status" value="2"/>
</dbReference>
<evidence type="ECO:0000256" key="7">
    <source>
        <dbReference type="ARBA" id="ARBA00022827"/>
    </source>
</evidence>
<keyword evidence="8 16" id="KW-0560">Oxidoreductase</keyword>
<dbReference type="NCBIfam" id="TIGR01350">
    <property type="entry name" value="lipoamide_DH"/>
    <property type="match status" value="1"/>
</dbReference>
<gene>
    <name evidence="19" type="ORF">AYP45_00840</name>
</gene>
<comment type="miscellaneous">
    <text evidence="16">The active site is a redox-active disulfide bond.</text>
</comment>
<evidence type="ECO:0000256" key="10">
    <source>
        <dbReference type="ARBA" id="ARBA00023157"/>
    </source>
</evidence>
<dbReference type="SUPFAM" id="SSF55424">
    <property type="entry name" value="FAD/NAD-linked reductases, dimerisation (C-terminal) domain"/>
    <property type="match status" value="1"/>
</dbReference>
<evidence type="ECO:0000313" key="20">
    <source>
        <dbReference type="Proteomes" id="UP000189681"/>
    </source>
</evidence>
<dbReference type="STRING" id="1004156.AYP45_00840"/>
<evidence type="ECO:0000256" key="9">
    <source>
        <dbReference type="ARBA" id="ARBA00023027"/>
    </source>
</evidence>
<feature type="binding site" evidence="14">
    <location>
        <position position="54"/>
    </location>
    <ligand>
        <name>FAD</name>
        <dbReference type="ChEBI" id="CHEBI:57692"/>
    </ligand>
</feature>
<feature type="binding site" evidence="14">
    <location>
        <position position="323"/>
    </location>
    <ligand>
        <name>FAD</name>
        <dbReference type="ChEBI" id="CHEBI:57692"/>
    </ligand>
</feature>
<feature type="binding site" evidence="14">
    <location>
        <begin position="146"/>
        <end position="148"/>
    </location>
    <ligand>
        <name>FAD</name>
        <dbReference type="ChEBI" id="CHEBI:57692"/>
    </ligand>
</feature>
<feature type="binding site" evidence="14">
    <location>
        <position position="206"/>
    </location>
    <ligand>
        <name>NAD(+)</name>
        <dbReference type="ChEBI" id="CHEBI:57540"/>
    </ligand>
</feature>
<dbReference type="FunFam" id="3.30.390.30:FF:000001">
    <property type="entry name" value="Dihydrolipoyl dehydrogenase"/>
    <property type="match status" value="1"/>
</dbReference>
<evidence type="ECO:0000256" key="6">
    <source>
        <dbReference type="ARBA" id="ARBA00022630"/>
    </source>
</evidence>
<feature type="active site" description="Proton acceptor" evidence="13">
    <location>
        <position position="457"/>
    </location>
</feature>
<dbReference type="InterPro" id="IPR004099">
    <property type="entry name" value="Pyr_nucl-diS_OxRdtase_dimer"/>
</dbReference>
<dbReference type="AlphaFoldDB" id="A0A1V4AXN1"/>
<dbReference type="Pfam" id="PF07992">
    <property type="entry name" value="Pyr_redox_2"/>
    <property type="match status" value="1"/>
</dbReference>
<dbReference type="Proteomes" id="UP000189681">
    <property type="component" value="Unassembled WGS sequence"/>
</dbReference>
<dbReference type="GO" id="GO:0050660">
    <property type="term" value="F:flavin adenine dinucleotide binding"/>
    <property type="evidence" value="ECO:0007669"/>
    <property type="project" value="InterPro"/>
</dbReference>
<feature type="binding site" evidence="14">
    <location>
        <position position="117"/>
    </location>
    <ligand>
        <name>FAD</name>
        <dbReference type="ChEBI" id="CHEBI:57692"/>
    </ligand>
</feature>
<keyword evidence="10" id="KW-1015">Disulfide bond</keyword>
<accession>A0A1V4AXN1</accession>
<sequence>MPEGNSAFDLVVIGGGPGGYTAAIRAAQLGLKTALVERDKVGGTCLHWGCIPTKVLLHSVDLYTHFLRAKEFGITTGQVEINYTELHRRKEAVVARLFQGVQFLLKKNRVEVFQGEGQLISSNTVLIKKNGTDARKVTAKNVILATGSVPSIPKNIPHDSKYVLTSNDILLREELPESIIIAGGGAIGTEFAHLFNILGTKVTILEFFDDILPAEDKDVSSTLQKIFKKRGINVLTNTTLEKVIIDNGVKVGIRKKEKILNPPATTGENEEFLKADLLLLALGRTPALSNTGIEKLSVNYQGKYLQTNEVMETSQRNLFAVGDITTPPLLAHKALNQGLLAVSRIAGKETTPINYQRIPAVTYCFPQVASIGLTQEEAEKRGHKTKVGKFPLIANSKAIIDGDYEEGFLKIISDDKYGEILGVHAIGPNVGELMWGMSLATILEGTTHELLNTIFPHPTLSESIREAAQAVVDKPIHM</sequence>
<keyword evidence="9 14" id="KW-0520">NAD</keyword>
<keyword evidence="14" id="KW-0547">Nucleotide-binding</keyword>
<dbReference type="GO" id="GO:0004148">
    <property type="term" value="F:dihydrolipoyl dehydrogenase (NADH) activity"/>
    <property type="evidence" value="ECO:0007669"/>
    <property type="project" value="UniProtKB-EC"/>
</dbReference>
<dbReference type="GO" id="GO:0005737">
    <property type="term" value="C:cytoplasm"/>
    <property type="evidence" value="ECO:0007669"/>
    <property type="project" value="UniProtKB-SubCell"/>
</dbReference>
<comment type="similarity">
    <text evidence="2 16">Belongs to the class-I pyridine nucleotide-disulfide oxidoreductase family.</text>
</comment>
<dbReference type="InterPro" id="IPR023753">
    <property type="entry name" value="FAD/NAD-binding_dom"/>
</dbReference>
<evidence type="ECO:0000256" key="11">
    <source>
        <dbReference type="ARBA" id="ARBA00023284"/>
    </source>
</evidence>
<dbReference type="PRINTS" id="PR00368">
    <property type="entry name" value="FADPNR"/>
</dbReference>
<keyword evidence="5" id="KW-0963">Cytoplasm</keyword>
<evidence type="ECO:0000256" key="16">
    <source>
        <dbReference type="RuleBase" id="RU003692"/>
    </source>
</evidence>
<dbReference type="PRINTS" id="PR00411">
    <property type="entry name" value="PNDRDTASEI"/>
</dbReference>
<comment type="catalytic activity">
    <reaction evidence="12 16">
        <text>N(6)-[(R)-dihydrolipoyl]-L-lysyl-[protein] + NAD(+) = N(6)-[(R)-lipoyl]-L-lysyl-[protein] + NADH + H(+)</text>
        <dbReference type="Rhea" id="RHEA:15045"/>
        <dbReference type="Rhea" id="RHEA-COMP:10474"/>
        <dbReference type="Rhea" id="RHEA-COMP:10475"/>
        <dbReference type="ChEBI" id="CHEBI:15378"/>
        <dbReference type="ChEBI" id="CHEBI:57540"/>
        <dbReference type="ChEBI" id="CHEBI:57945"/>
        <dbReference type="ChEBI" id="CHEBI:83099"/>
        <dbReference type="ChEBI" id="CHEBI:83100"/>
        <dbReference type="EC" id="1.8.1.4"/>
    </reaction>
</comment>
<keyword evidence="7 14" id="KW-0274">FAD</keyword>
<comment type="cofactor">
    <cofactor evidence="14 16">
        <name>FAD</name>
        <dbReference type="ChEBI" id="CHEBI:57692"/>
    </cofactor>
    <text evidence="14 16">Binds 1 FAD per subunit.</text>
</comment>
<dbReference type="Gene3D" id="3.30.390.30">
    <property type="match status" value="1"/>
</dbReference>
<organism evidence="19 20">
    <name type="scientific">Candidatus Brocadia carolinensis</name>
    <dbReference type="NCBI Taxonomy" id="1004156"/>
    <lineage>
        <taxon>Bacteria</taxon>
        <taxon>Pseudomonadati</taxon>
        <taxon>Planctomycetota</taxon>
        <taxon>Candidatus Brocadiia</taxon>
        <taxon>Candidatus Brocadiales</taxon>
        <taxon>Candidatus Brocadiaceae</taxon>
        <taxon>Candidatus Brocadia</taxon>
    </lineage>
</organism>
<protein>
    <recommendedName>
        <fullName evidence="4 16">Dihydrolipoyl dehydrogenase</fullName>
        <ecNumber evidence="3 16">1.8.1.4</ecNumber>
    </recommendedName>
</protein>
<dbReference type="InterPro" id="IPR012999">
    <property type="entry name" value="Pyr_OxRdtase_I_AS"/>
</dbReference>
<evidence type="ECO:0000259" key="18">
    <source>
        <dbReference type="Pfam" id="PF07992"/>
    </source>
</evidence>
<feature type="binding site" evidence="14">
    <location>
        <begin position="183"/>
        <end position="190"/>
    </location>
    <ligand>
        <name>NAD(+)</name>
        <dbReference type="ChEBI" id="CHEBI:57540"/>
    </ligand>
</feature>
<name>A0A1V4AXN1_9BACT</name>
<feature type="disulfide bond" description="Redox-active" evidence="15">
    <location>
        <begin position="45"/>
        <end position="50"/>
    </location>
</feature>